<name>K7A4K0_9ALTE</name>
<dbReference type="Proteomes" id="UP000006251">
    <property type="component" value="Unassembled WGS sequence"/>
</dbReference>
<gene>
    <name evidence="1" type="ORF">GPAL_3564</name>
</gene>
<reference evidence="2" key="1">
    <citation type="journal article" date="2014" name="Environ. Microbiol.">
        <title>Comparative genomics of the marine bacterial genus Glaciecola reveals the high degree of genomic diversity and genomic characteristic for cold adaptation.</title>
        <authorList>
            <person name="Qin Q.L."/>
            <person name="Xie B.B."/>
            <person name="Yu Y."/>
            <person name="Shu Y.L."/>
            <person name="Rong J.C."/>
            <person name="Zhang Y.J."/>
            <person name="Zhao D.L."/>
            <person name="Chen X.L."/>
            <person name="Zhang X.Y."/>
            <person name="Chen B."/>
            <person name="Zhou B.C."/>
            <person name="Zhang Y.Z."/>
        </authorList>
    </citation>
    <scope>NUCLEOTIDE SEQUENCE [LARGE SCALE GENOMIC DNA]</scope>
    <source>
        <strain evidence="2">ACAM 615</strain>
    </source>
</reference>
<keyword evidence="2" id="KW-1185">Reference proteome</keyword>
<protein>
    <submittedName>
        <fullName evidence="1">Uncharacterized protein</fullName>
    </submittedName>
</protein>
<proteinExistence type="predicted"/>
<evidence type="ECO:0000313" key="2">
    <source>
        <dbReference type="Proteomes" id="UP000006251"/>
    </source>
</evidence>
<organism evidence="1 2">
    <name type="scientific">Brumicola pallidula DSM 14239 = ACAM 615</name>
    <dbReference type="NCBI Taxonomy" id="1121922"/>
    <lineage>
        <taxon>Bacteria</taxon>
        <taxon>Pseudomonadati</taxon>
        <taxon>Pseudomonadota</taxon>
        <taxon>Gammaproteobacteria</taxon>
        <taxon>Alteromonadales</taxon>
        <taxon>Alteromonadaceae</taxon>
        <taxon>Brumicola</taxon>
    </lineage>
</organism>
<accession>K7A4K0</accession>
<comment type="caution">
    <text evidence="1">The sequence shown here is derived from an EMBL/GenBank/DDBJ whole genome shotgun (WGS) entry which is preliminary data.</text>
</comment>
<sequence length="40" mass="4496">MMVLSSDRKTSNEDGFAMGRDDVVIMLELIRARILAIAEK</sequence>
<dbReference type="AlphaFoldDB" id="K7A4K0"/>
<evidence type="ECO:0000313" key="1">
    <source>
        <dbReference type="EMBL" id="GAC30410.1"/>
    </source>
</evidence>
<dbReference type="EMBL" id="BAEQ01000055">
    <property type="protein sequence ID" value="GAC30410.1"/>
    <property type="molecule type" value="Genomic_DNA"/>
</dbReference>